<feature type="transmembrane region" description="Helical" evidence="6">
    <location>
        <begin position="80"/>
        <end position="103"/>
    </location>
</feature>
<name>A0A1S8B6J8_9PEZI</name>
<feature type="region of interest" description="Disordered" evidence="5">
    <location>
        <begin position="113"/>
        <end position="133"/>
    </location>
</feature>
<proteinExistence type="predicted"/>
<comment type="subcellular location">
    <subcellularLocation>
        <location evidence="1">Membrane</location>
        <topology evidence="1">Multi-pass membrane protein</topology>
    </subcellularLocation>
</comment>
<feature type="compositionally biased region" description="Gly residues" evidence="5">
    <location>
        <begin position="113"/>
        <end position="123"/>
    </location>
</feature>
<dbReference type="AlphaFoldDB" id="A0A1S8B6J8"/>
<reference evidence="7 8" key="1">
    <citation type="submission" date="2017-01" db="EMBL/GenBank/DDBJ databases">
        <title>Draft genome sequence of Diplodia seriata F98.1, a fungal species involved in grapevine trunk diseases.</title>
        <authorList>
            <person name="Robert-Siegwald G."/>
            <person name="Vallet J."/>
            <person name="Abou-Mansour E."/>
            <person name="Xu J."/>
            <person name="Rey P."/>
            <person name="Bertsch C."/>
            <person name="Rego C."/>
            <person name="Larignon P."/>
            <person name="Fontaine F."/>
            <person name="Lebrun M.-H."/>
        </authorList>
    </citation>
    <scope>NUCLEOTIDE SEQUENCE [LARGE SCALE GENOMIC DNA]</scope>
    <source>
        <strain evidence="7 8">F98.1</strain>
    </source>
</reference>
<evidence type="ECO:0000256" key="3">
    <source>
        <dbReference type="ARBA" id="ARBA00022989"/>
    </source>
</evidence>
<protein>
    <submittedName>
        <fullName evidence="7">Sphingoid long-chain base transporter RSB1</fullName>
    </submittedName>
</protein>
<dbReference type="GO" id="GO:0000324">
    <property type="term" value="C:fungal-type vacuole"/>
    <property type="evidence" value="ECO:0007669"/>
    <property type="project" value="TreeGrafter"/>
</dbReference>
<organism evidence="7 8">
    <name type="scientific">Diplodia seriata</name>
    <dbReference type="NCBI Taxonomy" id="420778"/>
    <lineage>
        <taxon>Eukaryota</taxon>
        <taxon>Fungi</taxon>
        <taxon>Dikarya</taxon>
        <taxon>Ascomycota</taxon>
        <taxon>Pezizomycotina</taxon>
        <taxon>Dothideomycetes</taxon>
        <taxon>Dothideomycetes incertae sedis</taxon>
        <taxon>Botryosphaeriales</taxon>
        <taxon>Botryosphaeriaceae</taxon>
        <taxon>Diplodia</taxon>
    </lineage>
</organism>
<dbReference type="Proteomes" id="UP000190776">
    <property type="component" value="Unassembled WGS sequence"/>
</dbReference>
<dbReference type="InterPro" id="IPR007568">
    <property type="entry name" value="RTA1"/>
</dbReference>
<dbReference type="Pfam" id="PF04479">
    <property type="entry name" value="RTA1"/>
    <property type="match status" value="1"/>
</dbReference>
<evidence type="ECO:0000256" key="1">
    <source>
        <dbReference type="ARBA" id="ARBA00004141"/>
    </source>
</evidence>
<keyword evidence="4 6" id="KW-0472">Membrane</keyword>
<keyword evidence="2 6" id="KW-0812">Transmembrane</keyword>
<evidence type="ECO:0000256" key="6">
    <source>
        <dbReference type="SAM" id="Phobius"/>
    </source>
</evidence>
<evidence type="ECO:0000256" key="4">
    <source>
        <dbReference type="ARBA" id="ARBA00023136"/>
    </source>
</evidence>
<feature type="transmembrane region" description="Helical" evidence="6">
    <location>
        <begin position="40"/>
        <end position="68"/>
    </location>
</feature>
<feature type="region of interest" description="Disordered" evidence="5">
    <location>
        <begin position="204"/>
        <end position="259"/>
    </location>
</feature>
<evidence type="ECO:0000256" key="2">
    <source>
        <dbReference type="ARBA" id="ARBA00022692"/>
    </source>
</evidence>
<dbReference type="PANTHER" id="PTHR31465">
    <property type="entry name" value="PROTEIN RTA1-RELATED"/>
    <property type="match status" value="1"/>
</dbReference>
<sequence>MQITTLIIAPTFWTAALYVILGRLIALSGPSSSPLTPRTYLILFCTADVVSLVLQAIGGGMASVAASATPPGDTAPGTNIMVAGIVFQMVAITVFCALFAVFLKGTMTAAATAGGGGSKGGSGTAPPSLLGSSRTKTLVTGTSAAIVFIYVRSIYRTIELLQGWDGYLITHEVYFVVLDGAMMVCAVGVFNLVHPGWFLGGGSGREGSGDSEGGEVEMDSRPFSTASTVGLGTLGAEEEEEEKEGAVTPTPTPTPGKAL</sequence>
<feature type="transmembrane region" description="Helical" evidence="6">
    <location>
        <begin position="175"/>
        <end position="193"/>
    </location>
</feature>
<feature type="transmembrane region" description="Helical" evidence="6">
    <location>
        <begin position="6"/>
        <end position="28"/>
    </location>
</feature>
<dbReference type="STRING" id="420778.A0A1S8B6J8"/>
<keyword evidence="3 6" id="KW-1133">Transmembrane helix</keyword>
<feature type="compositionally biased region" description="Pro residues" evidence="5">
    <location>
        <begin position="250"/>
        <end position="259"/>
    </location>
</feature>
<dbReference type="OrthoDB" id="1844152at2759"/>
<comment type="caution">
    <text evidence="7">The sequence shown here is derived from an EMBL/GenBank/DDBJ whole genome shotgun (WGS) entry which is preliminary data.</text>
</comment>
<evidence type="ECO:0000256" key="5">
    <source>
        <dbReference type="SAM" id="MobiDB-lite"/>
    </source>
</evidence>
<evidence type="ECO:0000313" key="8">
    <source>
        <dbReference type="Proteomes" id="UP000190776"/>
    </source>
</evidence>
<accession>A0A1S8B6J8</accession>
<dbReference type="GO" id="GO:0005886">
    <property type="term" value="C:plasma membrane"/>
    <property type="evidence" value="ECO:0007669"/>
    <property type="project" value="TreeGrafter"/>
</dbReference>
<dbReference type="EMBL" id="MSZU01000111">
    <property type="protein sequence ID" value="OMP83170.1"/>
    <property type="molecule type" value="Genomic_DNA"/>
</dbReference>
<evidence type="ECO:0000313" key="7">
    <source>
        <dbReference type="EMBL" id="OMP83170.1"/>
    </source>
</evidence>
<gene>
    <name evidence="7" type="ORF">BK809_0004551</name>
</gene>
<dbReference type="PANTHER" id="PTHR31465:SF11">
    <property type="entry name" value="DOMAIN PROTEIN, PUTATIVE (AFU_ORTHOLOGUE AFUA_3G10770)-RELATED"/>
    <property type="match status" value="1"/>
</dbReference>